<dbReference type="AlphaFoldDB" id="A0A182ILV0"/>
<dbReference type="EnsemblMetazoa" id="AATE001597-RA">
    <property type="protein sequence ID" value="AATE001597-PA.1"/>
    <property type="gene ID" value="AATE001597"/>
</dbReference>
<accession>A0A182ILV0</accession>
<evidence type="ECO:0000313" key="1">
    <source>
        <dbReference type="EnsemblMetazoa" id="AATE001597-PA.1"/>
    </source>
</evidence>
<name>A0A182ILV0_ANOAO</name>
<reference evidence="1" key="1">
    <citation type="submission" date="2022-08" db="UniProtKB">
        <authorList>
            <consortium name="EnsemblMetazoa"/>
        </authorList>
    </citation>
    <scope>IDENTIFICATION</scope>
    <source>
        <strain evidence="1">EBRO</strain>
    </source>
</reference>
<proteinExistence type="predicted"/>
<sequence>MESPPALPGSMLVSKFRVTIDSSEGEMSFESIDTVPLLARRRSCPVLVVGGGQNYATRTLSLRGRPFVNFVMYAALLIATLVFGRPVTDKQTDLPKRQSSRVHNLHV</sequence>
<protein>
    <submittedName>
        <fullName evidence="1">Uncharacterized protein</fullName>
    </submittedName>
</protein>
<dbReference type="VEuPathDB" id="VectorBase:AATE001597"/>
<organism evidence="1">
    <name type="scientific">Anopheles atroparvus</name>
    <name type="common">European mosquito</name>
    <dbReference type="NCBI Taxonomy" id="41427"/>
    <lineage>
        <taxon>Eukaryota</taxon>
        <taxon>Metazoa</taxon>
        <taxon>Ecdysozoa</taxon>
        <taxon>Arthropoda</taxon>
        <taxon>Hexapoda</taxon>
        <taxon>Insecta</taxon>
        <taxon>Pterygota</taxon>
        <taxon>Neoptera</taxon>
        <taxon>Endopterygota</taxon>
        <taxon>Diptera</taxon>
        <taxon>Nematocera</taxon>
        <taxon>Culicoidea</taxon>
        <taxon>Culicidae</taxon>
        <taxon>Anophelinae</taxon>
        <taxon>Anopheles</taxon>
    </lineage>
</organism>